<dbReference type="AlphaFoldDB" id="E9CPS6"/>
<keyword evidence="2" id="KW-1185">Reference proteome</keyword>
<organism evidence="1 2">
    <name type="scientific">Serratia symbiotica str. Tucson</name>
    <dbReference type="NCBI Taxonomy" id="914128"/>
    <lineage>
        <taxon>Bacteria</taxon>
        <taxon>Pseudomonadati</taxon>
        <taxon>Pseudomonadota</taxon>
        <taxon>Gammaproteobacteria</taxon>
        <taxon>Enterobacterales</taxon>
        <taxon>Yersiniaceae</taxon>
        <taxon>Serratia</taxon>
        <taxon>Serratia symbiotica</taxon>
    </lineage>
</organism>
<name>E9CPS6_9GAMM</name>
<protein>
    <submittedName>
        <fullName evidence="1">Uncharacterized protein</fullName>
    </submittedName>
</protein>
<proteinExistence type="predicted"/>
<dbReference type="EMBL" id="GL636126">
    <property type="protein sequence ID" value="EFW11482.1"/>
    <property type="molecule type" value="Genomic_DNA"/>
</dbReference>
<gene>
    <name evidence="1" type="ORF">SSYM_2564</name>
</gene>
<reference evidence="2" key="1">
    <citation type="journal article" date="2011" name="Genome Biol. Evol.">
        <title>Massive genomic decay in Serratia symbiotica, a recently evolved symbiont of aphids.</title>
        <authorList>
            <person name="Burke G.R."/>
            <person name="Moran N.A."/>
        </authorList>
    </citation>
    <scope>NUCLEOTIDE SEQUENCE [LARGE SCALE GENOMIC DNA]</scope>
    <source>
        <strain evidence="2">Tucson</strain>
    </source>
</reference>
<accession>E9CPS6</accession>
<dbReference type="HOGENOM" id="CLU_3226766_0_0_6"/>
<dbReference type="Proteomes" id="UP000013568">
    <property type="component" value="Unassembled WGS sequence"/>
</dbReference>
<evidence type="ECO:0000313" key="1">
    <source>
        <dbReference type="EMBL" id="EFW11482.1"/>
    </source>
</evidence>
<evidence type="ECO:0000313" key="2">
    <source>
        <dbReference type="Proteomes" id="UP000013568"/>
    </source>
</evidence>
<feature type="non-terminal residue" evidence="1">
    <location>
        <position position="1"/>
    </location>
</feature>
<sequence>ASCRPFVRQAGCLFLYPAVCLNECLFLYPSVHQVSRLLAVAALQ</sequence>